<organism evidence="3 4">
    <name type="scientific">Zalerion maritima</name>
    <dbReference type="NCBI Taxonomy" id="339359"/>
    <lineage>
        <taxon>Eukaryota</taxon>
        <taxon>Fungi</taxon>
        <taxon>Dikarya</taxon>
        <taxon>Ascomycota</taxon>
        <taxon>Pezizomycotina</taxon>
        <taxon>Sordariomycetes</taxon>
        <taxon>Lulworthiomycetidae</taxon>
        <taxon>Lulworthiales</taxon>
        <taxon>Lulworthiaceae</taxon>
        <taxon>Zalerion</taxon>
    </lineage>
</organism>
<gene>
    <name evidence="3" type="ORF">MKZ38_002718</name>
</gene>
<sequence>MKKSILPSLGIWLLLIASTALAKESGNDNETAGLTIGVSVPITFMETSIAHTTKDNNGDNDLATIVVVGGSEEPTITSRTDLPLFSTTPITTSKEEDKEEGGETTAPPATLSPSTRGNTELSTPSASSSSSSPPPSSSSSTPVSTSAEPATSPSSSSISISSSISSSTPSSSSSSTTTIEKEEEEQTNLAPINTTTTPVPSVISEPEPTSTGPSTCAIGQPVVKDGYTIYYSPVGSGLSSPATTTSDSESGAARNAASGFIALFLSLSNLLGYVGAVGPAPAQAEAAHVHRPRYYSHIYESTRQDAANDHADSRPNKDHGSTIFGHSDRPLHLNSPEDNPILSTHLVPREDPSSPPSPWEDWALSHLLDSQYYNDGVRKAGLVAKKCQDSCDRDDICVAFAIYFASGPDRSICEKYRALIPEDVMRDATVGTMGFNKLCRLEGQ</sequence>
<keyword evidence="2" id="KW-0732">Signal</keyword>
<feature type="region of interest" description="Disordered" evidence="1">
    <location>
        <begin position="303"/>
        <end position="357"/>
    </location>
</feature>
<keyword evidence="4" id="KW-1185">Reference proteome</keyword>
<protein>
    <recommendedName>
        <fullName evidence="5">Apple domain-containing protein</fullName>
    </recommendedName>
</protein>
<feature type="chain" id="PRO_5042258711" description="Apple domain-containing protein" evidence="2">
    <location>
        <begin position="23"/>
        <end position="444"/>
    </location>
</feature>
<dbReference type="Proteomes" id="UP001201980">
    <property type="component" value="Unassembled WGS sequence"/>
</dbReference>
<feature type="region of interest" description="Disordered" evidence="1">
    <location>
        <begin position="74"/>
        <end position="217"/>
    </location>
</feature>
<proteinExistence type="predicted"/>
<comment type="caution">
    <text evidence="3">The sequence shown here is derived from an EMBL/GenBank/DDBJ whole genome shotgun (WGS) entry which is preliminary data.</text>
</comment>
<feature type="compositionally biased region" description="Polar residues" evidence="1">
    <location>
        <begin position="187"/>
        <end position="199"/>
    </location>
</feature>
<name>A0AAD5RVD7_9PEZI</name>
<evidence type="ECO:0000256" key="2">
    <source>
        <dbReference type="SAM" id="SignalP"/>
    </source>
</evidence>
<dbReference type="EMBL" id="JAKWBI020000183">
    <property type="protein sequence ID" value="KAJ2899999.1"/>
    <property type="molecule type" value="Genomic_DNA"/>
</dbReference>
<accession>A0AAD5RVD7</accession>
<feature type="signal peptide" evidence="2">
    <location>
        <begin position="1"/>
        <end position="22"/>
    </location>
</feature>
<feature type="compositionally biased region" description="Low complexity" evidence="1">
    <location>
        <begin position="103"/>
        <end position="115"/>
    </location>
</feature>
<feature type="compositionally biased region" description="Basic and acidic residues" evidence="1">
    <location>
        <begin position="303"/>
        <end position="331"/>
    </location>
</feature>
<feature type="compositionally biased region" description="Polar residues" evidence="1">
    <location>
        <begin position="74"/>
        <end position="90"/>
    </location>
</feature>
<feature type="compositionally biased region" description="Low complexity" evidence="1">
    <location>
        <begin position="122"/>
        <end position="178"/>
    </location>
</feature>
<evidence type="ECO:0008006" key="5">
    <source>
        <dbReference type="Google" id="ProtNLM"/>
    </source>
</evidence>
<dbReference type="AlphaFoldDB" id="A0AAD5RVD7"/>
<reference evidence="3" key="1">
    <citation type="submission" date="2022-07" db="EMBL/GenBank/DDBJ databases">
        <title>Draft genome sequence of Zalerion maritima ATCC 34329, a (micro)plastics degrading marine fungus.</title>
        <authorList>
            <person name="Paco A."/>
            <person name="Goncalves M.F.M."/>
            <person name="Rocha-Santos T.A.P."/>
            <person name="Alves A."/>
        </authorList>
    </citation>
    <scope>NUCLEOTIDE SEQUENCE</scope>
    <source>
        <strain evidence="3">ATCC 34329</strain>
    </source>
</reference>
<evidence type="ECO:0000313" key="4">
    <source>
        <dbReference type="Proteomes" id="UP001201980"/>
    </source>
</evidence>
<evidence type="ECO:0000256" key="1">
    <source>
        <dbReference type="SAM" id="MobiDB-lite"/>
    </source>
</evidence>
<evidence type="ECO:0000313" key="3">
    <source>
        <dbReference type="EMBL" id="KAJ2899999.1"/>
    </source>
</evidence>